<name>A0A8B8NI83_9MYRT</name>
<dbReference type="RefSeq" id="XP_030521769.2">
    <property type="nucleotide sequence ID" value="XM_030665909.2"/>
</dbReference>
<evidence type="ECO:0000256" key="2">
    <source>
        <dbReference type="ARBA" id="ARBA00022676"/>
    </source>
</evidence>
<accession>A0A8B8NI83</accession>
<evidence type="ECO:0000313" key="4">
    <source>
        <dbReference type="Proteomes" id="UP000827889"/>
    </source>
</evidence>
<gene>
    <name evidence="5" type="primary">LOC115734910</name>
</gene>
<dbReference type="Proteomes" id="UP000827889">
    <property type="component" value="Chromosome 7"/>
</dbReference>
<dbReference type="GO" id="GO:0032787">
    <property type="term" value="P:monocarboxylic acid metabolic process"/>
    <property type="evidence" value="ECO:0007669"/>
    <property type="project" value="UniProtKB-ARBA"/>
</dbReference>
<dbReference type="GO" id="GO:0080043">
    <property type="term" value="F:quercetin 3-O-glucosyltransferase activity"/>
    <property type="evidence" value="ECO:0007669"/>
    <property type="project" value="TreeGrafter"/>
</dbReference>
<dbReference type="CDD" id="cd03784">
    <property type="entry name" value="GT1_Gtf-like"/>
    <property type="match status" value="1"/>
</dbReference>
<protein>
    <submittedName>
        <fullName evidence="5">Mogroside IE synthase-like</fullName>
    </submittedName>
</protein>
<reference evidence="5" key="1">
    <citation type="submission" date="2025-08" db="UniProtKB">
        <authorList>
            <consortium name="RefSeq"/>
        </authorList>
    </citation>
    <scope>IDENTIFICATION</scope>
    <source>
        <tissue evidence="5">Leaf</tissue>
    </source>
</reference>
<dbReference type="PANTHER" id="PTHR11926:SF1560">
    <property type="entry name" value="UDP-GLYCOSYLTRANSFERASE 74E1-RELATED"/>
    <property type="match status" value="1"/>
</dbReference>
<proteinExistence type="inferred from homology"/>
<dbReference type="InterPro" id="IPR002213">
    <property type="entry name" value="UDP_glucos_trans"/>
</dbReference>
<evidence type="ECO:0000256" key="1">
    <source>
        <dbReference type="ARBA" id="ARBA00009995"/>
    </source>
</evidence>
<dbReference type="GeneID" id="115734910"/>
<dbReference type="Pfam" id="PF00201">
    <property type="entry name" value="UDPGT"/>
    <property type="match status" value="1"/>
</dbReference>
<evidence type="ECO:0000256" key="3">
    <source>
        <dbReference type="ARBA" id="ARBA00022679"/>
    </source>
</evidence>
<sequence>MEDSSKPRNPHCLVLSYPSQGHINPMLQFSKRLLHKGVKVTLVTTKSISKTLHGSSSCTSIALEAISDGFDDGGIGAAGSPEAYFERFYKVGPESLSELVERLISGGPPPICIIYDALLPWALDVAQKFGLVGAAFFTMSCAVNSVFYHCQKGLLEVPVRKQVLLPGMPPLEPQDMPSYVCDLESYPTFFRVLVNQFSNLDRADWVLCSGVYELEQETADWFMKLLPFRTIGPTVPSTYLDNRIEQVNEYGLSILKPDHDTTMKWLSTKPKGSVVYVSFGSVAELRIDQMQEIAMGLKRSNCYFLWVVRPSEAEKLPQGFAKGTETSQKGLIVTWCRQLEVLSHEGVGLFMTHCGWNSTMEALSLGVVMLVIPQWTDQITNAKYIMDVWRMGLRPLADKERGVVRSEEIVHWIREVMEGERGKEMRENAGKWKRIAGEAAGEGGSSDRNIDEFVAKLGGKTLKKEEEKC</sequence>
<comment type="similarity">
    <text evidence="1">Belongs to the UDP-glycosyltransferase family.</text>
</comment>
<dbReference type="KEGG" id="rarg:115734910"/>
<dbReference type="AlphaFoldDB" id="A0A8B8NI83"/>
<evidence type="ECO:0000313" key="5">
    <source>
        <dbReference type="RefSeq" id="XP_030521769.2"/>
    </source>
</evidence>
<keyword evidence="3" id="KW-0808">Transferase</keyword>
<keyword evidence="2" id="KW-0328">Glycosyltransferase</keyword>
<dbReference type="GO" id="GO:0080044">
    <property type="term" value="F:quercetin 7-O-glucosyltransferase activity"/>
    <property type="evidence" value="ECO:0007669"/>
    <property type="project" value="TreeGrafter"/>
</dbReference>
<organism evidence="4 5">
    <name type="scientific">Rhodamnia argentea</name>
    <dbReference type="NCBI Taxonomy" id="178133"/>
    <lineage>
        <taxon>Eukaryota</taxon>
        <taxon>Viridiplantae</taxon>
        <taxon>Streptophyta</taxon>
        <taxon>Embryophyta</taxon>
        <taxon>Tracheophyta</taxon>
        <taxon>Spermatophyta</taxon>
        <taxon>Magnoliopsida</taxon>
        <taxon>eudicotyledons</taxon>
        <taxon>Gunneridae</taxon>
        <taxon>Pentapetalae</taxon>
        <taxon>rosids</taxon>
        <taxon>malvids</taxon>
        <taxon>Myrtales</taxon>
        <taxon>Myrtaceae</taxon>
        <taxon>Myrtoideae</taxon>
        <taxon>Myrteae</taxon>
        <taxon>Australasian group</taxon>
        <taxon>Rhodamnia</taxon>
    </lineage>
</organism>
<dbReference type="Gene3D" id="3.40.50.2000">
    <property type="entry name" value="Glycogen Phosphorylase B"/>
    <property type="match status" value="2"/>
</dbReference>
<dbReference type="PANTHER" id="PTHR11926">
    <property type="entry name" value="GLUCOSYL/GLUCURONOSYL TRANSFERASES"/>
    <property type="match status" value="1"/>
</dbReference>
<keyword evidence="4" id="KW-1185">Reference proteome</keyword>
<dbReference type="SUPFAM" id="SSF53756">
    <property type="entry name" value="UDP-Glycosyltransferase/glycogen phosphorylase"/>
    <property type="match status" value="1"/>
</dbReference>